<dbReference type="EMBL" id="BMMN01000018">
    <property type="protein sequence ID" value="GGO29283.1"/>
    <property type="molecule type" value="Genomic_DNA"/>
</dbReference>
<proteinExistence type="predicted"/>
<name>A0A8H9H5J2_9ACTN</name>
<accession>A0A8H9H5J2</accession>
<keyword evidence="1" id="KW-0732">Signal</keyword>
<dbReference type="RefSeq" id="WP_142574921.1">
    <property type="nucleotide sequence ID" value="NZ_BMMN01000018.1"/>
</dbReference>
<gene>
    <name evidence="2" type="ORF">GCM10011574_64410</name>
</gene>
<organism evidence="2 3">
    <name type="scientific">Microbispora bryophytorum</name>
    <dbReference type="NCBI Taxonomy" id="1460882"/>
    <lineage>
        <taxon>Bacteria</taxon>
        <taxon>Bacillati</taxon>
        <taxon>Actinomycetota</taxon>
        <taxon>Actinomycetes</taxon>
        <taxon>Streptosporangiales</taxon>
        <taxon>Streptosporangiaceae</taxon>
        <taxon>Microbispora</taxon>
    </lineage>
</organism>
<feature type="signal peptide" evidence="1">
    <location>
        <begin position="1"/>
        <end position="28"/>
    </location>
</feature>
<reference evidence="2" key="1">
    <citation type="journal article" date="2014" name="Int. J. Syst. Evol. Microbiol.">
        <title>Complete genome sequence of Corynebacterium casei LMG S-19264T (=DSM 44701T), isolated from a smear-ripened cheese.</title>
        <authorList>
            <consortium name="US DOE Joint Genome Institute (JGI-PGF)"/>
            <person name="Walter F."/>
            <person name="Albersmeier A."/>
            <person name="Kalinowski J."/>
            <person name="Ruckert C."/>
        </authorList>
    </citation>
    <scope>NUCLEOTIDE SEQUENCE</scope>
    <source>
        <strain evidence="2">CGMCC 4.7138</strain>
    </source>
</reference>
<evidence type="ECO:0000256" key="1">
    <source>
        <dbReference type="SAM" id="SignalP"/>
    </source>
</evidence>
<sequence>MPKLKKVIAGLALSTALGGGALALGATAASASTVPTGWGCTNPCSTGIDNGFNNTFENTGLQNGCFGNGGFGNGCFQNDCSRNSCSSSDLDDILWDVCVAGHCSNMLPGMVDE</sequence>
<evidence type="ECO:0000313" key="2">
    <source>
        <dbReference type="EMBL" id="GGO29283.1"/>
    </source>
</evidence>
<evidence type="ECO:0000313" key="3">
    <source>
        <dbReference type="Proteomes" id="UP000653480"/>
    </source>
</evidence>
<dbReference type="Proteomes" id="UP000653480">
    <property type="component" value="Unassembled WGS sequence"/>
</dbReference>
<dbReference type="AlphaFoldDB" id="A0A8H9H5J2"/>
<protein>
    <submittedName>
        <fullName evidence="2">Uncharacterized protein</fullName>
    </submittedName>
</protein>
<feature type="chain" id="PRO_5038776364" evidence="1">
    <location>
        <begin position="29"/>
        <end position="113"/>
    </location>
</feature>
<reference evidence="2" key="2">
    <citation type="submission" date="2020-09" db="EMBL/GenBank/DDBJ databases">
        <authorList>
            <person name="Sun Q."/>
            <person name="Zhou Y."/>
        </authorList>
    </citation>
    <scope>NUCLEOTIDE SEQUENCE</scope>
    <source>
        <strain evidence="2">CGMCC 4.7138</strain>
    </source>
</reference>
<comment type="caution">
    <text evidence="2">The sequence shown here is derived from an EMBL/GenBank/DDBJ whole genome shotgun (WGS) entry which is preliminary data.</text>
</comment>
<keyword evidence="3" id="KW-1185">Reference proteome</keyword>